<evidence type="ECO:0000256" key="1">
    <source>
        <dbReference type="ARBA" id="ARBA00001946"/>
    </source>
</evidence>
<dbReference type="GO" id="GO:0016788">
    <property type="term" value="F:hydrolase activity, acting on ester bonds"/>
    <property type="evidence" value="ECO:0007669"/>
    <property type="project" value="InterPro"/>
</dbReference>
<dbReference type="Gene3D" id="3.40.1350.10">
    <property type="match status" value="1"/>
</dbReference>
<evidence type="ECO:0000256" key="3">
    <source>
        <dbReference type="ARBA" id="ARBA00022801"/>
    </source>
</evidence>
<keyword evidence="2" id="KW-0540">Nuclease</keyword>
<protein>
    <submittedName>
        <fullName evidence="6">VRR-NUC domain-containing protein</fullName>
    </submittedName>
</protein>
<dbReference type="InterPro" id="IPR014883">
    <property type="entry name" value="VRR_NUC"/>
</dbReference>
<dbReference type="GO" id="GO:0003676">
    <property type="term" value="F:nucleic acid binding"/>
    <property type="evidence" value="ECO:0007669"/>
    <property type="project" value="InterPro"/>
</dbReference>
<comment type="cofactor">
    <cofactor evidence="1">
        <name>Mg(2+)</name>
        <dbReference type="ChEBI" id="CHEBI:18420"/>
    </cofactor>
</comment>
<sequence>MRSPMAKLLRIRRPTSGKAPGMPSASGKRIDREGPIHREILDHLRRLFPTGKVHHSPNSIGLSGKQIMRQIAHNESMGTIKGWPDLQVLLPGPLTLLFEVKAPANYPDPDQKVLHHELRALGCLVAVVRSVADVDAALAEWCVSPIYQAKTEGTVRHEK</sequence>
<dbReference type="EMBL" id="WMIG01000009">
    <property type="protein sequence ID" value="MTH60677.1"/>
    <property type="molecule type" value="Genomic_DNA"/>
</dbReference>
<proteinExistence type="predicted"/>
<dbReference type="Proteomes" id="UP000449846">
    <property type="component" value="Unassembled WGS sequence"/>
</dbReference>
<evidence type="ECO:0000256" key="2">
    <source>
        <dbReference type="ARBA" id="ARBA00022722"/>
    </source>
</evidence>
<keyword evidence="3" id="KW-0378">Hydrolase</keyword>
<dbReference type="AlphaFoldDB" id="A0A844HQQ8"/>
<gene>
    <name evidence="6" type="ORF">GL300_15790</name>
</gene>
<name>A0A844HQQ8_9RHOB</name>
<comment type="caution">
    <text evidence="6">The sequence shown here is derived from an EMBL/GenBank/DDBJ whole genome shotgun (WGS) entry which is preliminary data.</text>
</comment>
<evidence type="ECO:0000313" key="7">
    <source>
        <dbReference type="Proteomes" id="UP000449846"/>
    </source>
</evidence>
<dbReference type="OrthoDB" id="7219056at2"/>
<accession>A0A844HQQ8</accession>
<dbReference type="InterPro" id="IPR011856">
    <property type="entry name" value="tRNA_endonuc-like_dom_sf"/>
</dbReference>
<evidence type="ECO:0000313" key="6">
    <source>
        <dbReference type="EMBL" id="MTH60677.1"/>
    </source>
</evidence>
<dbReference type="SMART" id="SM00990">
    <property type="entry name" value="VRR_NUC"/>
    <property type="match status" value="1"/>
</dbReference>
<reference evidence="6 7" key="1">
    <citation type="submission" date="2019-11" db="EMBL/GenBank/DDBJ databases">
        <authorList>
            <person name="Dong K."/>
        </authorList>
    </citation>
    <scope>NUCLEOTIDE SEQUENCE [LARGE SCALE GENOMIC DNA]</scope>
    <source>
        <strain evidence="6 7">NBRC 112902</strain>
    </source>
</reference>
<feature type="region of interest" description="Disordered" evidence="4">
    <location>
        <begin position="11"/>
        <end position="30"/>
    </location>
</feature>
<keyword evidence="7" id="KW-1185">Reference proteome</keyword>
<feature type="domain" description="VRR-NUC" evidence="5">
    <location>
        <begin position="31"/>
        <end position="132"/>
    </location>
</feature>
<evidence type="ECO:0000259" key="5">
    <source>
        <dbReference type="SMART" id="SM00990"/>
    </source>
</evidence>
<evidence type="ECO:0000256" key="4">
    <source>
        <dbReference type="SAM" id="MobiDB-lite"/>
    </source>
</evidence>
<dbReference type="GO" id="GO:0004518">
    <property type="term" value="F:nuclease activity"/>
    <property type="evidence" value="ECO:0007669"/>
    <property type="project" value="UniProtKB-KW"/>
</dbReference>
<organism evidence="6 7">
    <name type="scientific">Paracoccus litorisediminis</name>
    <dbReference type="NCBI Taxonomy" id="2006130"/>
    <lineage>
        <taxon>Bacteria</taxon>
        <taxon>Pseudomonadati</taxon>
        <taxon>Pseudomonadota</taxon>
        <taxon>Alphaproteobacteria</taxon>
        <taxon>Rhodobacterales</taxon>
        <taxon>Paracoccaceae</taxon>
        <taxon>Paracoccus</taxon>
    </lineage>
</organism>